<feature type="domain" description="ABC transporter" evidence="11">
    <location>
        <begin position="65"/>
        <end position="286"/>
    </location>
</feature>
<evidence type="ECO:0000259" key="12">
    <source>
        <dbReference type="PROSITE" id="PS50929"/>
    </source>
</evidence>
<evidence type="ECO:0000256" key="6">
    <source>
        <dbReference type="ARBA" id="ARBA00022840"/>
    </source>
</evidence>
<dbReference type="InterPro" id="IPR011527">
    <property type="entry name" value="ABC1_TM_dom"/>
</dbReference>
<dbReference type="Gene3D" id="3.40.50.300">
    <property type="entry name" value="P-loop containing nucleotide triphosphate hydrolases"/>
    <property type="match status" value="2"/>
</dbReference>
<dbReference type="FunFam" id="3.40.50.300:FF:000565">
    <property type="entry name" value="ABC bile acid transporter"/>
    <property type="match status" value="1"/>
</dbReference>
<evidence type="ECO:0000259" key="11">
    <source>
        <dbReference type="PROSITE" id="PS50893"/>
    </source>
</evidence>
<dbReference type="CDD" id="cd03250">
    <property type="entry name" value="ABCC_MRP_domain1"/>
    <property type="match status" value="1"/>
</dbReference>
<feature type="compositionally biased region" description="Acidic residues" evidence="9">
    <location>
        <begin position="294"/>
        <end position="309"/>
    </location>
</feature>
<feature type="domain" description="ABC transmembrane type-1" evidence="12">
    <location>
        <begin position="354"/>
        <end position="628"/>
    </location>
</feature>
<evidence type="ECO:0000256" key="10">
    <source>
        <dbReference type="SAM" id="Phobius"/>
    </source>
</evidence>
<dbReference type="GO" id="GO:0016020">
    <property type="term" value="C:membrane"/>
    <property type="evidence" value="ECO:0007669"/>
    <property type="project" value="UniProtKB-SubCell"/>
</dbReference>
<dbReference type="PANTHER" id="PTHR24223">
    <property type="entry name" value="ATP-BINDING CASSETTE SUB-FAMILY C"/>
    <property type="match status" value="1"/>
</dbReference>
<dbReference type="GO" id="GO:0016887">
    <property type="term" value="F:ATP hydrolysis activity"/>
    <property type="evidence" value="ECO:0007669"/>
    <property type="project" value="InterPro"/>
</dbReference>
<dbReference type="PANTHER" id="PTHR24223:SF456">
    <property type="entry name" value="MULTIDRUG RESISTANCE-ASSOCIATED PROTEIN LETHAL(2)03659"/>
    <property type="match status" value="1"/>
</dbReference>
<comment type="similarity">
    <text evidence="2">Belongs to the ABC transporter superfamily. ABCC family. Conjugate transporter (TC 3.A.1.208) subfamily.</text>
</comment>
<dbReference type="InterPro" id="IPR017871">
    <property type="entry name" value="ABC_transporter-like_CS"/>
</dbReference>
<dbReference type="PROSITE" id="PS00211">
    <property type="entry name" value="ABC_TRANSPORTER_1"/>
    <property type="match status" value="2"/>
</dbReference>
<keyword evidence="14" id="KW-1185">Reference proteome</keyword>
<name>A0A4S4MWQ3_9APHY</name>
<evidence type="ECO:0000256" key="3">
    <source>
        <dbReference type="ARBA" id="ARBA00022448"/>
    </source>
</evidence>
<comment type="caution">
    <text evidence="13">The sequence shown here is derived from an EMBL/GenBank/DDBJ whole genome shotgun (WGS) entry which is preliminary data.</text>
</comment>
<dbReference type="InterPro" id="IPR027417">
    <property type="entry name" value="P-loop_NTPase"/>
</dbReference>
<evidence type="ECO:0000256" key="2">
    <source>
        <dbReference type="ARBA" id="ARBA00009726"/>
    </source>
</evidence>
<dbReference type="SMART" id="SM00382">
    <property type="entry name" value="AAA"/>
    <property type="match status" value="2"/>
</dbReference>
<sequence length="944" mass="105144">MTLSTTADASNAIKRLYDVFEAETIEEDRITDGDMKHAIEITDGAFTWDSPPPPEKAAKSKKRKGKIAPVIVAEKPEHMDKVFGLSDINMTIPEGQLTAIVGPVGTGKTSLLEATIGEMRKTAGTVKFKSSVAYCPQTAWIQNATVRENICFGRPFEEDRYWKAIKDACLETDLEMLPNGDLTEGISLSGGQKQRINICRAIYVDADIQIFDDPLSALDAHVGKSVFNNVFLNATAGKTRVLVTHALHFLPQVDYIYTILDGKIAECGTYHELIVKEGAFARFVHEFGAKDEKEDEKEEEVVAEADDEAEKPKKKNTLGPALMQVEERNTGAVAAVIYKEYLKAGNGKIILPCLAFSIVFLQCAQVLSSYWLVYWEELKFHQPSGFYMGVYAGLGVAQTLGFFLMGYCFALLTFYASRELHRRAIKRVMNAPMSFFETTPLGRIMNRFSKDIDTIDNLLGDATRMFTSTLSNIVGAIILIAIVLPWFLIAVFTILAFYLWAAMFYRVSARELKRLDSILRSSLYSHFSESLSGLATIRAYGETERFLQENQKRVDVENRAYWLTYTNQRWLGIRLDFLGILLSFVVAILSVGLRFTVSPAQIGVALSYIISVQQSFGWMVRQSAEVENNMNSVERIVHYATQLEQEAEHDLPDTKPPAPWPSTGEVVLRDVELKYRPELPSVLRGLSMTVAPGEKIGIVGRTGAGKSSIMTALYRLVELTSGSIHIDGVDISKVGLTDLRQGLAIIPQDPLLFSGTLRTNLDPFGLHDDAKLWDALKRSYLAEDMRKPALVQDDDATLGARTPTTRFTLDSLVEDEGGNLSVGQRSLVSLARALVIDTKVLILDEATASVDYETDKKIQDTIATEFRDRTILCIAHRLRTIIGYDRICVMDAGTIAEFDTPANLFNVSGSIFRSMCDRSSISLDDIEWAAKERQLDLDVKPELQ</sequence>
<evidence type="ECO:0008006" key="15">
    <source>
        <dbReference type="Google" id="ProtNLM"/>
    </source>
</evidence>
<dbReference type="Pfam" id="PF00005">
    <property type="entry name" value="ABC_tran"/>
    <property type="match status" value="2"/>
</dbReference>
<dbReference type="GO" id="GO:0005524">
    <property type="term" value="F:ATP binding"/>
    <property type="evidence" value="ECO:0007669"/>
    <property type="project" value="UniProtKB-KW"/>
</dbReference>
<evidence type="ECO:0000313" key="14">
    <source>
        <dbReference type="Proteomes" id="UP000308730"/>
    </source>
</evidence>
<keyword evidence="3" id="KW-0813">Transport</keyword>
<evidence type="ECO:0000256" key="8">
    <source>
        <dbReference type="ARBA" id="ARBA00023136"/>
    </source>
</evidence>
<feature type="transmembrane region" description="Helical" evidence="10">
    <location>
        <begin position="349"/>
        <end position="371"/>
    </location>
</feature>
<evidence type="ECO:0000256" key="7">
    <source>
        <dbReference type="ARBA" id="ARBA00022989"/>
    </source>
</evidence>
<comment type="subcellular location">
    <subcellularLocation>
        <location evidence="1">Membrane</location>
        <topology evidence="1">Multi-pass membrane protein</topology>
    </subcellularLocation>
</comment>
<keyword evidence="5" id="KW-0547">Nucleotide-binding</keyword>
<feature type="domain" description="ABC transporter" evidence="11">
    <location>
        <begin position="668"/>
        <end position="917"/>
    </location>
</feature>
<dbReference type="InterPro" id="IPR003593">
    <property type="entry name" value="AAA+_ATPase"/>
</dbReference>
<dbReference type="FunFam" id="3.40.50.300:FF:000997">
    <property type="entry name" value="Multidrug resistance-associated protein 1"/>
    <property type="match status" value="1"/>
</dbReference>
<dbReference type="PROSITE" id="PS50929">
    <property type="entry name" value="ABC_TM1F"/>
    <property type="match status" value="1"/>
</dbReference>
<evidence type="ECO:0000256" key="9">
    <source>
        <dbReference type="SAM" id="MobiDB-lite"/>
    </source>
</evidence>
<dbReference type="AlphaFoldDB" id="A0A4S4MWQ3"/>
<feature type="region of interest" description="Disordered" evidence="9">
    <location>
        <begin position="294"/>
        <end position="316"/>
    </location>
</feature>
<dbReference type="OrthoDB" id="6500128at2759"/>
<evidence type="ECO:0000256" key="1">
    <source>
        <dbReference type="ARBA" id="ARBA00004141"/>
    </source>
</evidence>
<dbReference type="SUPFAM" id="SSF90123">
    <property type="entry name" value="ABC transporter transmembrane region"/>
    <property type="match status" value="1"/>
</dbReference>
<dbReference type="GO" id="GO:0140359">
    <property type="term" value="F:ABC-type transporter activity"/>
    <property type="evidence" value="ECO:0007669"/>
    <property type="project" value="InterPro"/>
</dbReference>
<dbReference type="FunFam" id="1.20.1560.10:FF:000010">
    <property type="entry name" value="Multidrug resistance-associated ABC transporter"/>
    <property type="match status" value="1"/>
</dbReference>
<dbReference type="Pfam" id="PF00664">
    <property type="entry name" value="ABC_membrane"/>
    <property type="match status" value="1"/>
</dbReference>
<dbReference type="SUPFAM" id="SSF52540">
    <property type="entry name" value="P-loop containing nucleoside triphosphate hydrolases"/>
    <property type="match status" value="2"/>
</dbReference>
<dbReference type="CDD" id="cd18606">
    <property type="entry name" value="ABC_6TM_YOR1_D2_like"/>
    <property type="match status" value="1"/>
</dbReference>
<keyword evidence="8 10" id="KW-0472">Membrane</keyword>
<dbReference type="Proteomes" id="UP000308730">
    <property type="component" value="Unassembled WGS sequence"/>
</dbReference>
<dbReference type="PROSITE" id="PS50893">
    <property type="entry name" value="ABC_TRANSPORTER_2"/>
    <property type="match status" value="2"/>
</dbReference>
<feature type="transmembrane region" description="Helical" evidence="10">
    <location>
        <begin position="391"/>
        <end position="417"/>
    </location>
</feature>
<keyword evidence="7 10" id="KW-1133">Transmembrane helix</keyword>
<dbReference type="InterPro" id="IPR036640">
    <property type="entry name" value="ABC1_TM_sf"/>
</dbReference>
<organism evidence="13 14">
    <name type="scientific">Antrodiella citrinella</name>
    <dbReference type="NCBI Taxonomy" id="2447956"/>
    <lineage>
        <taxon>Eukaryota</taxon>
        <taxon>Fungi</taxon>
        <taxon>Dikarya</taxon>
        <taxon>Basidiomycota</taxon>
        <taxon>Agaricomycotina</taxon>
        <taxon>Agaricomycetes</taxon>
        <taxon>Polyporales</taxon>
        <taxon>Steccherinaceae</taxon>
        <taxon>Antrodiella</taxon>
    </lineage>
</organism>
<protein>
    <recommendedName>
        <fullName evidence="15">ABC transporter domain-containing protein</fullName>
    </recommendedName>
</protein>
<accession>A0A4S4MWQ3</accession>
<gene>
    <name evidence="13" type="ORF">EUX98_g4182</name>
</gene>
<keyword evidence="4 10" id="KW-0812">Transmembrane</keyword>
<dbReference type="InterPro" id="IPR003439">
    <property type="entry name" value="ABC_transporter-like_ATP-bd"/>
</dbReference>
<evidence type="ECO:0000256" key="4">
    <source>
        <dbReference type="ARBA" id="ARBA00022692"/>
    </source>
</evidence>
<evidence type="ECO:0000313" key="13">
    <source>
        <dbReference type="EMBL" id="THH30017.1"/>
    </source>
</evidence>
<feature type="transmembrane region" description="Helical" evidence="10">
    <location>
        <begin position="577"/>
        <end position="597"/>
    </location>
</feature>
<dbReference type="Gene3D" id="1.20.1560.10">
    <property type="entry name" value="ABC transporter type 1, transmembrane domain"/>
    <property type="match status" value="1"/>
</dbReference>
<proteinExistence type="inferred from homology"/>
<dbReference type="InterPro" id="IPR050173">
    <property type="entry name" value="ABC_transporter_C-like"/>
</dbReference>
<feature type="transmembrane region" description="Helical" evidence="10">
    <location>
        <begin position="473"/>
        <end position="500"/>
    </location>
</feature>
<dbReference type="CDD" id="cd03244">
    <property type="entry name" value="ABCC_MRP_domain2"/>
    <property type="match status" value="1"/>
</dbReference>
<keyword evidence="6" id="KW-0067">ATP-binding</keyword>
<dbReference type="EMBL" id="SGPM01000097">
    <property type="protein sequence ID" value="THH30017.1"/>
    <property type="molecule type" value="Genomic_DNA"/>
</dbReference>
<reference evidence="13 14" key="1">
    <citation type="submission" date="2019-02" db="EMBL/GenBank/DDBJ databases">
        <title>Genome sequencing of the rare red list fungi Antrodiella citrinella (Flaviporus citrinellus).</title>
        <authorList>
            <person name="Buettner E."/>
            <person name="Kellner H."/>
        </authorList>
    </citation>
    <scope>NUCLEOTIDE SEQUENCE [LARGE SCALE GENOMIC DNA]</scope>
    <source>
        <strain evidence="13 14">DSM 108506</strain>
    </source>
</reference>
<evidence type="ECO:0000256" key="5">
    <source>
        <dbReference type="ARBA" id="ARBA00022741"/>
    </source>
</evidence>